<evidence type="ECO:0000313" key="4">
    <source>
        <dbReference type="Proteomes" id="UP000498980"/>
    </source>
</evidence>
<protein>
    <submittedName>
        <fullName evidence="2">Uncharacterized protein</fullName>
    </submittedName>
</protein>
<accession>A0A7J0C7U1</accession>
<evidence type="ECO:0000313" key="3">
    <source>
        <dbReference type="EMBL" id="NYE42148.1"/>
    </source>
</evidence>
<evidence type="ECO:0000313" key="2">
    <source>
        <dbReference type="EMBL" id="GFM98529.1"/>
    </source>
</evidence>
<reference evidence="3 5" key="2">
    <citation type="submission" date="2020-07" db="EMBL/GenBank/DDBJ databases">
        <title>Sequencing the genomes of 1000 actinobacteria strains.</title>
        <authorList>
            <person name="Klenk H.-P."/>
        </authorList>
    </citation>
    <scope>NUCLEOTIDE SEQUENCE [LARGE SCALE GENOMIC DNA]</scope>
    <source>
        <strain evidence="3 5">DSM 41455</strain>
    </source>
</reference>
<keyword evidence="4" id="KW-1185">Reference proteome</keyword>
<dbReference type="RefSeq" id="WP_173314485.1">
    <property type="nucleotide sequence ID" value="NZ_BAAAUE010000012.1"/>
</dbReference>
<dbReference type="AlphaFoldDB" id="A0A7J0C7U1"/>
<dbReference type="Proteomes" id="UP000498980">
    <property type="component" value="Unassembled WGS sequence"/>
</dbReference>
<dbReference type="Proteomes" id="UP000530403">
    <property type="component" value="Unassembled WGS sequence"/>
</dbReference>
<proteinExistence type="predicted"/>
<organism evidence="2 4">
    <name type="scientific">Streptomyces fulvorobeus</name>
    <dbReference type="NCBI Taxonomy" id="284028"/>
    <lineage>
        <taxon>Bacteria</taxon>
        <taxon>Bacillati</taxon>
        <taxon>Actinomycetota</taxon>
        <taxon>Actinomycetes</taxon>
        <taxon>Kitasatosporales</taxon>
        <taxon>Streptomycetaceae</taxon>
        <taxon>Streptomyces</taxon>
    </lineage>
</organism>
<evidence type="ECO:0000256" key="1">
    <source>
        <dbReference type="SAM" id="MobiDB-lite"/>
    </source>
</evidence>
<name>A0A7J0C7U1_9ACTN</name>
<reference evidence="2 4" key="1">
    <citation type="submission" date="2020-05" db="EMBL/GenBank/DDBJ databases">
        <title>Whole genome shotgun sequence of Streptomyces fulvorobeus NBRC 15897.</title>
        <authorList>
            <person name="Komaki H."/>
            <person name="Tamura T."/>
        </authorList>
    </citation>
    <scope>NUCLEOTIDE SEQUENCE [LARGE SCALE GENOMIC DNA]</scope>
    <source>
        <strain evidence="2 4">NBRC 15897</strain>
    </source>
</reference>
<feature type="region of interest" description="Disordered" evidence="1">
    <location>
        <begin position="1"/>
        <end position="30"/>
    </location>
</feature>
<gene>
    <name evidence="3" type="ORF">HEB29_003159</name>
    <name evidence="2" type="ORF">Sfulv_33400</name>
</gene>
<comment type="caution">
    <text evidence="2">The sequence shown here is derived from an EMBL/GenBank/DDBJ whole genome shotgun (WGS) entry which is preliminary data.</text>
</comment>
<dbReference type="EMBL" id="BLWC01000001">
    <property type="protein sequence ID" value="GFM98529.1"/>
    <property type="molecule type" value="Genomic_DNA"/>
</dbReference>
<dbReference type="EMBL" id="JACCCF010000001">
    <property type="protein sequence ID" value="NYE42148.1"/>
    <property type="molecule type" value="Genomic_DNA"/>
</dbReference>
<evidence type="ECO:0000313" key="5">
    <source>
        <dbReference type="Proteomes" id="UP000530403"/>
    </source>
</evidence>
<feature type="compositionally biased region" description="Basic and acidic residues" evidence="1">
    <location>
        <begin position="14"/>
        <end position="30"/>
    </location>
</feature>
<sequence>MGTIIGRGPLGEHTAVREGRAEPRPKDGKLRGVPLLTKRFIFTGPRGGDVC</sequence>